<protein>
    <recommendedName>
        <fullName evidence="4">GAF domain-containing protein</fullName>
    </recommendedName>
</protein>
<dbReference type="InterPro" id="IPR029016">
    <property type="entry name" value="GAF-like_dom_sf"/>
</dbReference>
<dbReference type="RefSeq" id="WP_095061868.1">
    <property type="nucleotide sequence ID" value="NZ_FXUV02000001.1"/>
</dbReference>
<name>A0A238HE42_9NEIS</name>
<dbReference type="Gene3D" id="3.30.450.40">
    <property type="match status" value="1"/>
</dbReference>
<dbReference type="STRING" id="1522312.GCA_900177895_02052"/>
<dbReference type="OrthoDB" id="8613057at2"/>
<reference evidence="1" key="1">
    <citation type="submission" date="2017-05" db="EMBL/GenBank/DDBJ databases">
        <authorList>
            <person name="Song R."/>
            <person name="Chenine A.L."/>
            <person name="Ruprecht R.M."/>
        </authorList>
    </citation>
    <scope>NUCLEOTIDE SEQUENCE</scope>
    <source>
        <strain evidence="1">Kingella_eburonensis</strain>
    </source>
</reference>
<evidence type="ECO:0008006" key="4">
    <source>
        <dbReference type="Google" id="ProtNLM"/>
    </source>
</evidence>
<organism evidence="1">
    <name type="scientific">Kingella negevensis</name>
    <dbReference type="NCBI Taxonomy" id="1522312"/>
    <lineage>
        <taxon>Bacteria</taxon>
        <taxon>Pseudomonadati</taxon>
        <taxon>Pseudomonadota</taxon>
        <taxon>Betaproteobacteria</taxon>
        <taxon>Neisseriales</taxon>
        <taxon>Neisseriaceae</taxon>
        <taxon>Kingella</taxon>
    </lineage>
</organism>
<dbReference type="AlphaFoldDB" id="A0A238HE42"/>
<dbReference type="EMBL" id="FXUV01000001">
    <property type="protein sequence ID" value="SMQ11781.1"/>
    <property type="molecule type" value="Genomic_DNA"/>
</dbReference>
<evidence type="ECO:0000313" key="2">
    <source>
        <dbReference type="EMBL" id="SNB51797.1"/>
    </source>
</evidence>
<gene>
    <name evidence="1" type="ORF">KEBURONENSIS_00138</name>
</gene>
<dbReference type="Proteomes" id="UP000215450">
    <property type="component" value="Unassembled WGS sequence"/>
</dbReference>
<keyword evidence="3" id="KW-1185">Reference proteome</keyword>
<sequence>MNQIKDYLQTQALKLNRDEVAISRAAAQTVLQNGRAHIENRVILHDQLPQEIASQTKALKQLFMALDSTNTRQKAQTAVIYGWQPESNQLIRLAQTGKPIETLIPVNEDNAWQYLAARTVNSGWANIAEDVARWLEIDELKGEHNRRAVSQISLPIAGKDGIVYGVLHIETAQMQPENEIADWVGLALGVLPVLSQLLPQETAEDEA</sequence>
<proteinExistence type="predicted"/>
<evidence type="ECO:0000313" key="1">
    <source>
        <dbReference type="EMBL" id="SMQ11781.1"/>
    </source>
</evidence>
<dbReference type="EMBL" id="FXUV02000001">
    <property type="protein sequence ID" value="SNB51797.1"/>
    <property type="molecule type" value="Genomic_DNA"/>
</dbReference>
<reference evidence="2 3" key="2">
    <citation type="submission" date="2017-06" db="EMBL/GenBank/DDBJ databases">
        <authorList>
            <person name="Kim H.J."/>
            <person name="Triplett B.A."/>
        </authorList>
    </citation>
    <scope>NUCLEOTIDE SEQUENCE [LARGE SCALE GENOMIC DNA]</scope>
    <source>
        <strain evidence="2">Kingella_eburonensis</strain>
    </source>
</reference>
<dbReference type="SUPFAM" id="SSF55781">
    <property type="entry name" value="GAF domain-like"/>
    <property type="match status" value="1"/>
</dbReference>
<evidence type="ECO:0000313" key="3">
    <source>
        <dbReference type="Proteomes" id="UP000215450"/>
    </source>
</evidence>
<accession>A0A238HE42</accession>